<dbReference type="OrthoDB" id="9156098at2"/>
<protein>
    <submittedName>
        <fullName evidence="1">Molybdopterin synthase sulfur carrier subunit</fullName>
    </submittedName>
</protein>
<dbReference type="InterPro" id="IPR003749">
    <property type="entry name" value="ThiS/MoaD-like"/>
</dbReference>
<name>A0A1M6QNP9_9AQUI</name>
<dbReference type="InterPro" id="IPR012675">
    <property type="entry name" value="Beta-grasp_dom_sf"/>
</dbReference>
<dbReference type="STRING" id="381751.SAMN05444391_0309"/>
<dbReference type="SUPFAM" id="SSF54285">
    <property type="entry name" value="MoaD/ThiS"/>
    <property type="match status" value="1"/>
</dbReference>
<evidence type="ECO:0000313" key="2">
    <source>
        <dbReference type="Proteomes" id="UP000189810"/>
    </source>
</evidence>
<dbReference type="InterPro" id="IPR016155">
    <property type="entry name" value="Mopterin_synth/thiamin_S_b"/>
</dbReference>
<dbReference type="InterPro" id="IPR052045">
    <property type="entry name" value="Sulfur_Carrier/Prot_Modifier"/>
</dbReference>
<gene>
    <name evidence="1" type="ORF">SAMN05444391_0309</name>
</gene>
<dbReference type="Proteomes" id="UP000189810">
    <property type="component" value="Chromosome I"/>
</dbReference>
<dbReference type="AlphaFoldDB" id="A0A1M6QNP9"/>
<reference evidence="1 2" key="1">
    <citation type="submission" date="2016-11" db="EMBL/GenBank/DDBJ databases">
        <authorList>
            <person name="Jaros S."/>
            <person name="Januszkiewicz K."/>
            <person name="Wedrychowicz H."/>
        </authorList>
    </citation>
    <scope>NUCLEOTIDE SEQUENCE [LARGE SCALE GENOMIC DNA]</scope>
    <source>
        <strain evidence="1 2">DSM 19557</strain>
    </source>
</reference>
<accession>A0A1M6QNP9</accession>
<dbReference type="RefSeq" id="WP_079653498.1">
    <property type="nucleotide sequence ID" value="NZ_LT670846.1"/>
</dbReference>
<dbReference type="PANTHER" id="PTHR38031">
    <property type="entry name" value="SULFUR CARRIER PROTEIN SLR0821-RELATED"/>
    <property type="match status" value="1"/>
</dbReference>
<keyword evidence="2" id="KW-1185">Reference proteome</keyword>
<sequence length="95" mass="10481">MPIVVRVPTPLRRLTNGQGEISVDVEGPISLSELIERLEGMFPGVKERLLDENGEIRRFVNLYVNDEDVRFLQGVQTQLKPGDVLSIVPAIAGGL</sequence>
<proteinExistence type="predicted"/>
<dbReference type="Gene3D" id="3.10.20.30">
    <property type="match status" value="1"/>
</dbReference>
<dbReference type="PANTHER" id="PTHR38031:SF1">
    <property type="entry name" value="SULFUR CARRIER PROTEIN CYSO"/>
    <property type="match status" value="1"/>
</dbReference>
<evidence type="ECO:0000313" key="1">
    <source>
        <dbReference type="EMBL" id="SHK21710.1"/>
    </source>
</evidence>
<dbReference type="Pfam" id="PF02597">
    <property type="entry name" value="ThiS"/>
    <property type="match status" value="1"/>
</dbReference>
<organism evidence="1 2">
    <name type="scientific">Thermocrinis minervae</name>
    <dbReference type="NCBI Taxonomy" id="381751"/>
    <lineage>
        <taxon>Bacteria</taxon>
        <taxon>Pseudomonadati</taxon>
        <taxon>Aquificota</taxon>
        <taxon>Aquificia</taxon>
        <taxon>Aquificales</taxon>
        <taxon>Aquificaceae</taxon>
        <taxon>Thermocrinis</taxon>
    </lineage>
</organism>
<dbReference type="EMBL" id="LT670846">
    <property type="protein sequence ID" value="SHK21710.1"/>
    <property type="molecule type" value="Genomic_DNA"/>
</dbReference>